<dbReference type="AlphaFoldDB" id="A0A943DXY9"/>
<accession>A0A943DXY9</accession>
<dbReference type="EMBL" id="JAGZEE010000018">
    <property type="protein sequence ID" value="MBS5411693.1"/>
    <property type="molecule type" value="Genomic_DNA"/>
</dbReference>
<evidence type="ECO:0000313" key="2">
    <source>
        <dbReference type="Proteomes" id="UP000782901"/>
    </source>
</evidence>
<evidence type="ECO:0000313" key="1">
    <source>
        <dbReference type="EMBL" id="MBS5411693.1"/>
    </source>
</evidence>
<dbReference type="Pfam" id="PF10987">
    <property type="entry name" value="DUF2806"/>
    <property type="match status" value="1"/>
</dbReference>
<name>A0A943DXY9_BACT4</name>
<dbReference type="Proteomes" id="UP000782901">
    <property type="component" value="Unassembled WGS sequence"/>
</dbReference>
<comment type="caution">
    <text evidence="1">The sequence shown here is derived from an EMBL/GenBank/DDBJ whole genome shotgun (WGS) entry which is preliminary data.</text>
</comment>
<organism evidence="1 2">
    <name type="scientific">Bacteroides thetaiotaomicron</name>
    <dbReference type="NCBI Taxonomy" id="818"/>
    <lineage>
        <taxon>Bacteria</taxon>
        <taxon>Pseudomonadati</taxon>
        <taxon>Bacteroidota</taxon>
        <taxon>Bacteroidia</taxon>
        <taxon>Bacteroidales</taxon>
        <taxon>Bacteroidaceae</taxon>
        <taxon>Bacteroides</taxon>
    </lineage>
</organism>
<sequence length="289" mass="32529">MGILTGDTNLEKDILGLSKPLAKLIQVVSDGIKGAAAPWQMKRIAKAELDIAKMKLLAEKDMATLIAQSEYKDDNLSNREIRQMRNVNNVVAIAGDYLLNENSENISEEEVNPDWSALYFDFVEKISDEDAQKIWGKILAGEIKSPGTFSLKALQTIFFFSKEDIESFISLTKFIFCGFHLIKDVRTFELNPPLELKDYGLAQSLGLLSVTPTLSGLVIDRDGHITFGNKIVSIRLKNRNDKINLNLPGFSLTPLGEELFKLAAISPTKEILEYYKKFIESRYPIEINY</sequence>
<gene>
    <name evidence="1" type="ORF">KHY35_13455</name>
</gene>
<reference evidence="1" key="1">
    <citation type="submission" date="2021-02" db="EMBL/GenBank/DDBJ databases">
        <title>Infant gut strain persistence is associated with maternal origin, phylogeny, and functional potential including surface adhesion and iron acquisition.</title>
        <authorList>
            <person name="Lou Y.C."/>
        </authorList>
    </citation>
    <scope>NUCLEOTIDE SEQUENCE</scope>
    <source>
        <strain evidence="1">L3_082_243G1_dasL3_082_243G1_maxbin2.maxbin.015s ta_sub</strain>
    </source>
</reference>
<dbReference type="InterPro" id="IPR021254">
    <property type="entry name" value="DUF2806"/>
</dbReference>
<protein>
    <submittedName>
        <fullName evidence="1">DUF2806 domain-containing protein</fullName>
    </submittedName>
</protein>
<proteinExistence type="predicted"/>